<dbReference type="InterPro" id="IPR013151">
    <property type="entry name" value="Immunoglobulin_dom"/>
</dbReference>
<evidence type="ECO:0000256" key="4">
    <source>
        <dbReference type="ARBA" id="ARBA00038222"/>
    </source>
</evidence>
<feature type="domain" description="Ig-like" evidence="6">
    <location>
        <begin position="237"/>
        <end position="315"/>
    </location>
</feature>
<dbReference type="InterPro" id="IPR050831">
    <property type="entry name" value="CEA_cell_adhesion"/>
</dbReference>
<dbReference type="InParanoid" id="A0A6P3VED3"/>
<dbReference type="SUPFAM" id="SSF48726">
    <property type="entry name" value="Immunoglobulin"/>
    <property type="match status" value="4"/>
</dbReference>
<dbReference type="GO" id="GO:0007165">
    <property type="term" value="P:signal transduction"/>
    <property type="evidence" value="ECO:0007669"/>
    <property type="project" value="TreeGrafter"/>
</dbReference>
<protein>
    <submittedName>
        <fullName evidence="8">Carcinoembryonic antigen-related cell adhesion molecule 1-like</fullName>
    </submittedName>
</protein>
<keyword evidence="1 5" id="KW-0732">Signal</keyword>
<dbReference type="AlphaFoldDB" id="A0A6P3VED3"/>
<dbReference type="OrthoDB" id="6159398at2759"/>
<dbReference type="Pfam" id="PF13895">
    <property type="entry name" value="Ig_2"/>
    <property type="match status" value="1"/>
</dbReference>
<evidence type="ECO:0000259" key="6">
    <source>
        <dbReference type="PROSITE" id="PS50835"/>
    </source>
</evidence>
<evidence type="ECO:0000256" key="5">
    <source>
        <dbReference type="SAM" id="SignalP"/>
    </source>
</evidence>
<dbReference type="SMART" id="SM00409">
    <property type="entry name" value="IG"/>
    <property type="match status" value="4"/>
</dbReference>
<dbReference type="Proteomes" id="UP000515203">
    <property type="component" value="Unplaced"/>
</dbReference>
<keyword evidence="3" id="KW-0393">Immunoglobulin domain</keyword>
<dbReference type="FunFam" id="2.60.40.10:FF:000340">
    <property type="entry name" value="Carcinoembryonic antigen-related cell adhesion molecule 1"/>
    <property type="match status" value="1"/>
</dbReference>
<dbReference type="InterPro" id="IPR003598">
    <property type="entry name" value="Ig_sub2"/>
</dbReference>
<dbReference type="CDD" id="cd20948">
    <property type="entry name" value="IgC2_CEACAM5-like"/>
    <property type="match status" value="1"/>
</dbReference>
<dbReference type="GO" id="GO:0005886">
    <property type="term" value="C:plasma membrane"/>
    <property type="evidence" value="ECO:0007669"/>
    <property type="project" value="TreeGrafter"/>
</dbReference>
<dbReference type="GO" id="GO:1990782">
    <property type="term" value="F:protein tyrosine kinase binding"/>
    <property type="evidence" value="ECO:0007669"/>
    <property type="project" value="TreeGrafter"/>
</dbReference>
<dbReference type="FunCoup" id="A0A6P3VED3">
    <property type="interactions" value="122"/>
</dbReference>
<dbReference type="PANTHER" id="PTHR44427">
    <property type="entry name" value="CARCINOEMBRYONIC ANTIGEN-RELATED CELL ADHESION MOLECULE 19"/>
    <property type="match status" value="1"/>
</dbReference>
<sequence>MEPCSATSHRGLVPWQGLLLAVSLLTSWTPPTAAQVTIESVPFYAAEGGDVLLLAKNLPENSRVYKWFKGDRSESTKEIAAYVVETSTATHGPAYSNRETIYHNGSLLFKNLTLQDSGVYTLHIIKEDYLSVEAFGQFRVLLVLPKPNITSNNSSPVEGEEPVVLTCEPETQNTTYLWWINGQSLQDSDRLKLSNDSRILTLFSVTRNDTGPYECENRNLVSGSRSDPFTLNIYYGPDDPIILPPETYFPLGTTLNLSCHAASNPAAQYYWLFNGSFLQSTQELHIPDISENNIGYYTCLANNSATGLSRSTVKTVIVAEVVKQPIIEASNTTVEEGGSVVLTCLSNDTGISIQWFFNDQQLQLTESMKVSQSSSILTIDPVKRQDAGEYQCEVSNAVSSSRSHPLRLEVICE</sequence>
<dbReference type="PANTHER" id="PTHR44427:SF1">
    <property type="entry name" value="CARCINOEMBRYONIC ANTIGEN-RELATED CELL ADHESION MOLECULE 1"/>
    <property type="match status" value="1"/>
</dbReference>
<dbReference type="CDD" id="cd05740">
    <property type="entry name" value="IgI_hCEACAM_2_4_6_like"/>
    <property type="match status" value="1"/>
</dbReference>
<accession>A0A6P3VED3</accession>
<evidence type="ECO:0000313" key="8">
    <source>
        <dbReference type="RefSeq" id="XP_012373068.1"/>
    </source>
</evidence>
<dbReference type="FunFam" id="2.60.40.10:FF:000244">
    <property type="entry name" value="carcinoembryonic antigen-related cell adhesion molecule 16"/>
    <property type="match status" value="2"/>
</dbReference>
<reference evidence="8" key="1">
    <citation type="submission" date="2025-08" db="UniProtKB">
        <authorList>
            <consortium name="RefSeq"/>
        </authorList>
    </citation>
    <scope>IDENTIFICATION</scope>
</reference>
<feature type="domain" description="Ig-like" evidence="6">
    <location>
        <begin position="145"/>
        <end position="232"/>
    </location>
</feature>
<feature type="chain" id="PRO_5027739676" evidence="5">
    <location>
        <begin position="35"/>
        <end position="413"/>
    </location>
</feature>
<dbReference type="Pfam" id="PF00047">
    <property type="entry name" value="ig"/>
    <property type="match status" value="1"/>
</dbReference>
<feature type="domain" description="Ig-like" evidence="6">
    <location>
        <begin position="325"/>
        <end position="409"/>
    </location>
</feature>
<dbReference type="GO" id="GO:0002682">
    <property type="term" value="P:regulation of immune system process"/>
    <property type="evidence" value="ECO:0007669"/>
    <property type="project" value="TreeGrafter"/>
</dbReference>
<feature type="signal peptide" evidence="5">
    <location>
        <begin position="1"/>
        <end position="34"/>
    </location>
</feature>
<dbReference type="InterPro" id="IPR013106">
    <property type="entry name" value="Ig_V-set"/>
</dbReference>
<organism evidence="7 8">
    <name type="scientific">Octodon degus</name>
    <name type="common">Degu</name>
    <name type="synonym">Sciurus degus</name>
    <dbReference type="NCBI Taxonomy" id="10160"/>
    <lineage>
        <taxon>Eukaryota</taxon>
        <taxon>Metazoa</taxon>
        <taxon>Chordata</taxon>
        <taxon>Craniata</taxon>
        <taxon>Vertebrata</taxon>
        <taxon>Euteleostomi</taxon>
        <taxon>Mammalia</taxon>
        <taxon>Eutheria</taxon>
        <taxon>Euarchontoglires</taxon>
        <taxon>Glires</taxon>
        <taxon>Rodentia</taxon>
        <taxon>Hystricomorpha</taxon>
        <taxon>Octodontidae</taxon>
        <taxon>Octodon</taxon>
    </lineage>
</organism>
<evidence type="ECO:0000256" key="2">
    <source>
        <dbReference type="ARBA" id="ARBA00023180"/>
    </source>
</evidence>
<dbReference type="Pfam" id="PF13927">
    <property type="entry name" value="Ig_3"/>
    <property type="match status" value="1"/>
</dbReference>
<dbReference type="InterPro" id="IPR013783">
    <property type="entry name" value="Ig-like_fold"/>
</dbReference>
<dbReference type="Pfam" id="PF07686">
    <property type="entry name" value="V-set"/>
    <property type="match status" value="1"/>
</dbReference>
<dbReference type="RefSeq" id="XP_012373068.1">
    <property type="nucleotide sequence ID" value="XM_012517614.2"/>
</dbReference>
<keyword evidence="2" id="KW-0325">Glycoprotein</keyword>
<dbReference type="PROSITE" id="PS50835">
    <property type="entry name" value="IG_LIKE"/>
    <property type="match status" value="3"/>
</dbReference>
<comment type="similarity">
    <text evidence="4">Belongs to the immunoglobulin superfamily. CEA family.</text>
</comment>
<evidence type="ECO:0000256" key="3">
    <source>
        <dbReference type="ARBA" id="ARBA00023319"/>
    </source>
</evidence>
<dbReference type="GeneID" id="105743969"/>
<proteinExistence type="inferred from homology"/>
<keyword evidence="7" id="KW-1185">Reference proteome</keyword>
<dbReference type="InterPro" id="IPR007110">
    <property type="entry name" value="Ig-like_dom"/>
</dbReference>
<dbReference type="InterPro" id="IPR036179">
    <property type="entry name" value="Ig-like_dom_sf"/>
</dbReference>
<dbReference type="Gene3D" id="2.60.40.10">
    <property type="entry name" value="Immunoglobulins"/>
    <property type="match status" value="4"/>
</dbReference>
<evidence type="ECO:0000256" key="1">
    <source>
        <dbReference type="ARBA" id="ARBA00022729"/>
    </source>
</evidence>
<name>A0A6P3VED3_OCTDE</name>
<dbReference type="GO" id="GO:0009986">
    <property type="term" value="C:cell surface"/>
    <property type="evidence" value="ECO:0007669"/>
    <property type="project" value="TreeGrafter"/>
</dbReference>
<dbReference type="SMART" id="SM00408">
    <property type="entry name" value="IGc2"/>
    <property type="match status" value="3"/>
</dbReference>
<dbReference type="CDD" id="cd05774">
    <property type="entry name" value="IgV_CEACAM_D1"/>
    <property type="match status" value="1"/>
</dbReference>
<evidence type="ECO:0000313" key="7">
    <source>
        <dbReference type="Proteomes" id="UP000515203"/>
    </source>
</evidence>
<dbReference type="InterPro" id="IPR003599">
    <property type="entry name" value="Ig_sub"/>
</dbReference>
<gene>
    <name evidence="8" type="primary">LOC105743969</name>
</gene>